<dbReference type="AlphaFoldDB" id="A0AA39MNE1"/>
<dbReference type="GO" id="GO:0016491">
    <property type="term" value="F:oxidoreductase activity"/>
    <property type="evidence" value="ECO:0007669"/>
    <property type="project" value="UniProtKB-KW"/>
</dbReference>
<evidence type="ECO:0000313" key="4">
    <source>
        <dbReference type="EMBL" id="KAK0440717.1"/>
    </source>
</evidence>
<evidence type="ECO:0000313" key="5">
    <source>
        <dbReference type="Proteomes" id="UP001175226"/>
    </source>
</evidence>
<dbReference type="CDD" id="cd05233">
    <property type="entry name" value="SDR_c"/>
    <property type="match status" value="1"/>
</dbReference>
<evidence type="ECO:0000256" key="2">
    <source>
        <dbReference type="ARBA" id="ARBA00022857"/>
    </source>
</evidence>
<dbReference type="Gene3D" id="3.40.50.720">
    <property type="entry name" value="NAD(P)-binding Rossmann-like Domain"/>
    <property type="match status" value="1"/>
</dbReference>
<dbReference type="PANTHER" id="PTHR43618:SF4">
    <property type="entry name" value="SHORT CHAIN DEHYDROGENASE_REDUCTASE FAMILY (AFU_ORTHOLOGUE AFUA_7G04540)"/>
    <property type="match status" value="1"/>
</dbReference>
<keyword evidence="3" id="KW-0560">Oxidoreductase</keyword>
<name>A0AA39MNE1_9AGAR</name>
<keyword evidence="5" id="KW-1185">Reference proteome</keyword>
<sequence>MADLSIATTMSLSGRVGLVTGGGTGIGLSIAKAFAAAGAKVYVTGRRLDVLEKAAASVAGVSGSIVPLQMDATDEESVNTVAKHVGGIDGKLDILVNKFVPYVFLPGSPPPVVTPTSLRRRCQQMNPLSLKPVQNWSDMFALNTITPFFVVRAFQSLLIKGAQSRPQGTSSVINISSVAANLRSSANGISLAYGPTKAALNHLTLVLATNFATRDIPIRVNAISPGPFASEIAPPEFLESLKTTVMPGLVAPVPAKRHGSEAEMGMTAVLLAVSDYTNGVILRIDGGMSLVNP</sequence>
<dbReference type="InterPro" id="IPR036291">
    <property type="entry name" value="NAD(P)-bd_dom_sf"/>
</dbReference>
<accession>A0AA39MNE1</accession>
<dbReference type="PANTHER" id="PTHR43618">
    <property type="entry name" value="7-ALPHA-HYDROXYSTEROID DEHYDROGENASE"/>
    <property type="match status" value="1"/>
</dbReference>
<dbReference type="InterPro" id="IPR002347">
    <property type="entry name" value="SDR_fam"/>
</dbReference>
<reference evidence="4" key="1">
    <citation type="submission" date="2023-06" db="EMBL/GenBank/DDBJ databases">
        <authorList>
            <consortium name="Lawrence Berkeley National Laboratory"/>
            <person name="Ahrendt S."/>
            <person name="Sahu N."/>
            <person name="Indic B."/>
            <person name="Wong-Bajracharya J."/>
            <person name="Merenyi Z."/>
            <person name="Ke H.-M."/>
            <person name="Monk M."/>
            <person name="Kocsube S."/>
            <person name="Drula E."/>
            <person name="Lipzen A."/>
            <person name="Balint B."/>
            <person name="Henrissat B."/>
            <person name="Andreopoulos B."/>
            <person name="Martin F.M."/>
            <person name="Harder C.B."/>
            <person name="Rigling D."/>
            <person name="Ford K.L."/>
            <person name="Foster G.D."/>
            <person name="Pangilinan J."/>
            <person name="Papanicolaou A."/>
            <person name="Barry K."/>
            <person name="LaButti K."/>
            <person name="Viragh M."/>
            <person name="Koriabine M."/>
            <person name="Yan M."/>
            <person name="Riley R."/>
            <person name="Champramary S."/>
            <person name="Plett K.L."/>
            <person name="Tsai I.J."/>
            <person name="Slot J."/>
            <person name="Sipos G."/>
            <person name="Plett J."/>
            <person name="Nagy L.G."/>
            <person name="Grigoriev I.V."/>
        </authorList>
    </citation>
    <scope>NUCLEOTIDE SEQUENCE</scope>
    <source>
        <strain evidence="4">FPL87.14</strain>
    </source>
</reference>
<dbReference type="Pfam" id="PF00106">
    <property type="entry name" value="adh_short"/>
    <property type="match status" value="1"/>
</dbReference>
<comment type="similarity">
    <text evidence="1">Belongs to the short-chain dehydrogenases/reductases (SDR) family.</text>
</comment>
<keyword evidence="2" id="KW-0521">NADP</keyword>
<dbReference type="InterPro" id="IPR052178">
    <property type="entry name" value="Sec_Metab_Biosynth_SDR"/>
</dbReference>
<evidence type="ECO:0000256" key="1">
    <source>
        <dbReference type="ARBA" id="ARBA00006484"/>
    </source>
</evidence>
<organism evidence="4 5">
    <name type="scientific">Armillaria borealis</name>
    <dbReference type="NCBI Taxonomy" id="47425"/>
    <lineage>
        <taxon>Eukaryota</taxon>
        <taxon>Fungi</taxon>
        <taxon>Dikarya</taxon>
        <taxon>Basidiomycota</taxon>
        <taxon>Agaricomycotina</taxon>
        <taxon>Agaricomycetes</taxon>
        <taxon>Agaricomycetidae</taxon>
        <taxon>Agaricales</taxon>
        <taxon>Marasmiineae</taxon>
        <taxon>Physalacriaceae</taxon>
        <taxon>Armillaria</taxon>
    </lineage>
</organism>
<proteinExistence type="inferred from homology"/>
<evidence type="ECO:0000256" key="3">
    <source>
        <dbReference type="ARBA" id="ARBA00023002"/>
    </source>
</evidence>
<evidence type="ECO:0008006" key="6">
    <source>
        <dbReference type="Google" id="ProtNLM"/>
    </source>
</evidence>
<gene>
    <name evidence="4" type="ORF">EV421DRAFT_1712229</name>
</gene>
<dbReference type="EMBL" id="JAUEPT010000032">
    <property type="protein sequence ID" value="KAK0440717.1"/>
    <property type="molecule type" value="Genomic_DNA"/>
</dbReference>
<dbReference type="Proteomes" id="UP001175226">
    <property type="component" value="Unassembled WGS sequence"/>
</dbReference>
<dbReference type="SUPFAM" id="SSF51735">
    <property type="entry name" value="NAD(P)-binding Rossmann-fold domains"/>
    <property type="match status" value="1"/>
</dbReference>
<dbReference type="PRINTS" id="PR00081">
    <property type="entry name" value="GDHRDH"/>
</dbReference>
<comment type="caution">
    <text evidence="4">The sequence shown here is derived from an EMBL/GenBank/DDBJ whole genome shotgun (WGS) entry which is preliminary data.</text>
</comment>
<protein>
    <recommendedName>
        <fullName evidence="6">NAD(P)-binding protein</fullName>
    </recommendedName>
</protein>